<protein>
    <submittedName>
        <fullName evidence="1">Uncharacterized protein</fullName>
    </submittedName>
</protein>
<proteinExistence type="predicted"/>
<accession>A0ABP9UXF6</accession>
<name>A0ABP9UXF6_9BACT</name>
<gene>
    <name evidence="1" type="ORF">Rhal01_01073</name>
</gene>
<reference evidence="1 2" key="1">
    <citation type="submission" date="2024-02" db="EMBL/GenBank/DDBJ databases">
        <title>Rubritalea halochordaticola NBRC 107102.</title>
        <authorList>
            <person name="Ichikawa N."/>
            <person name="Katano-Makiyama Y."/>
            <person name="Hidaka K."/>
        </authorList>
    </citation>
    <scope>NUCLEOTIDE SEQUENCE [LARGE SCALE GENOMIC DNA]</scope>
    <source>
        <strain evidence="1 2">NBRC 107102</strain>
    </source>
</reference>
<dbReference type="EMBL" id="BAABRL010000002">
    <property type="protein sequence ID" value="GAA5494908.1"/>
    <property type="molecule type" value="Genomic_DNA"/>
</dbReference>
<sequence length="383" mass="42753">MFVRAILGVLCRGFMKNQRMRTLLCFLLLFSTVFAEGVIELSYEGQQWLKDGKTTNVEELGLIKREAKDLRIMAPANTEMEVFHKIFPLVQDLEGRSLMLALGDETIVLQGLSSKEIELVRRKLVPSCAGSEPYSARLYGLYGKVSCCFGGWLKNEELRWESDVMISKAWMHADGRGKAYYESKLKELIAHPNEIGAVFVTSKSSVYADYFEASKKWNAMGVKKAFLLVDDSKYLFLAPIFRKGWAGSKDQNVAEAYQGRGDETQVWFPDKEDFGEIDPLFAVKPLDEESMVAPADKKAGEGRVRVAIRVEAKVVSINGEQFRVLKGGDKAAANKKLKELKAQGDVHVSIQVSGDAPQSLVLDAINLLVAQQIDKVTFEGFSE</sequence>
<dbReference type="Proteomes" id="UP001424741">
    <property type="component" value="Unassembled WGS sequence"/>
</dbReference>
<keyword evidence="2" id="KW-1185">Reference proteome</keyword>
<comment type="caution">
    <text evidence="1">The sequence shown here is derived from an EMBL/GenBank/DDBJ whole genome shotgun (WGS) entry which is preliminary data.</text>
</comment>
<dbReference type="RefSeq" id="WP_346187776.1">
    <property type="nucleotide sequence ID" value="NZ_BAABRL010000002.1"/>
</dbReference>
<evidence type="ECO:0000313" key="2">
    <source>
        <dbReference type="Proteomes" id="UP001424741"/>
    </source>
</evidence>
<evidence type="ECO:0000313" key="1">
    <source>
        <dbReference type="EMBL" id="GAA5494908.1"/>
    </source>
</evidence>
<organism evidence="1 2">
    <name type="scientific">Rubritalea halochordaticola</name>
    <dbReference type="NCBI Taxonomy" id="714537"/>
    <lineage>
        <taxon>Bacteria</taxon>
        <taxon>Pseudomonadati</taxon>
        <taxon>Verrucomicrobiota</taxon>
        <taxon>Verrucomicrobiia</taxon>
        <taxon>Verrucomicrobiales</taxon>
        <taxon>Rubritaleaceae</taxon>
        <taxon>Rubritalea</taxon>
    </lineage>
</organism>